<feature type="domain" description="Aminoglycoside phosphotransferase" evidence="1">
    <location>
        <begin position="11"/>
        <end position="224"/>
    </location>
</feature>
<organism evidence="2 3">
    <name type="scientific">Amycolatopsis orientalis</name>
    <name type="common">Nocardia orientalis</name>
    <dbReference type="NCBI Taxonomy" id="31958"/>
    <lineage>
        <taxon>Bacteria</taxon>
        <taxon>Bacillati</taxon>
        <taxon>Actinomycetota</taxon>
        <taxon>Actinomycetes</taxon>
        <taxon>Pseudonocardiales</taxon>
        <taxon>Pseudonocardiaceae</taxon>
        <taxon>Amycolatopsis</taxon>
    </lineage>
</organism>
<proteinExistence type="predicted"/>
<dbReference type="Proteomes" id="UP000093695">
    <property type="component" value="Chromosome"/>
</dbReference>
<dbReference type="RefSeq" id="WP_044855266.1">
    <property type="nucleotide sequence ID" value="NZ_CP016174.1"/>
</dbReference>
<protein>
    <recommendedName>
        <fullName evidence="1">Aminoglycoside phosphotransferase domain-containing protein</fullName>
    </recommendedName>
</protein>
<dbReference type="InterPro" id="IPR011009">
    <property type="entry name" value="Kinase-like_dom_sf"/>
</dbReference>
<evidence type="ECO:0000313" key="2">
    <source>
        <dbReference type="EMBL" id="ANN21169.1"/>
    </source>
</evidence>
<name>A0A193C9P4_AMYOR</name>
<dbReference type="AlphaFoldDB" id="A0A193C9P4"/>
<evidence type="ECO:0000259" key="1">
    <source>
        <dbReference type="Pfam" id="PF01636"/>
    </source>
</evidence>
<evidence type="ECO:0000313" key="3">
    <source>
        <dbReference type="Proteomes" id="UP000093695"/>
    </source>
</evidence>
<dbReference type="InterPro" id="IPR002575">
    <property type="entry name" value="Aminoglycoside_PTrfase"/>
</dbReference>
<accession>A0A193C9P4</accession>
<gene>
    <name evidence="2" type="ORF">SD37_40025</name>
</gene>
<dbReference type="Gene3D" id="3.90.1200.10">
    <property type="match status" value="1"/>
</dbReference>
<dbReference type="STRING" id="31958.SD37_40025"/>
<dbReference type="KEGG" id="aori:SD37_40025"/>
<dbReference type="EMBL" id="CP016174">
    <property type="protein sequence ID" value="ANN21169.1"/>
    <property type="molecule type" value="Genomic_DNA"/>
</dbReference>
<dbReference type="SUPFAM" id="SSF56112">
    <property type="entry name" value="Protein kinase-like (PK-like)"/>
    <property type="match status" value="1"/>
</dbReference>
<reference evidence="2 3" key="1">
    <citation type="journal article" date="2015" name="Genome Announc.">
        <title>Draft Genome Sequence of Norvancomycin-Producing Strain Amycolatopsis orientalis CPCC200066.</title>
        <authorList>
            <person name="Lei X."/>
            <person name="Yuan F."/>
            <person name="Shi Y."/>
            <person name="Li X."/>
            <person name="Wang L."/>
            <person name="Hong B."/>
        </authorList>
    </citation>
    <scope>NUCLEOTIDE SEQUENCE [LARGE SCALE GENOMIC DNA]</scope>
    <source>
        <strain evidence="2 3">B-37</strain>
    </source>
</reference>
<dbReference type="Pfam" id="PF01636">
    <property type="entry name" value="APH"/>
    <property type="match status" value="1"/>
</dbReference>
<sequence>MLDDDLPGLRLRRLARGRQNRTFAWDGPDGEICLKLYSSGNHERAIREYQALLHLAESGITAAPQPLWHDPNPELPAVATTMLPGQAVPELDDPASALRSMVGVLAELSRVPVGLFADTPRVGAAKDIVHRLMGTWSGQLDDHAADRHTYDMRLLLDTWSECGAAATLLDPAPRAFSRGDSNLSNWLWDGTRVRVANWEFAGYSEAAYDAADIIEHPSSRAIDDARWISLLPDLRVNDVDSRRRFLAAQRTVALRWLSVLWQRRFALADKFEAQHTRVRELLNHDFI</sequence>
<keyword evidence="3" id="KW-1185">Reference proteome</keyword>